<organism evidence="2 3">
    <name type="scientific">Chitinophaga nivalis</name>
    <dbReference type="NCBI Taxonomy" id="2991709"/>
    <lineage>
        <taxon>Bacteria</taxon>
        <taxon>Pseudomonadati</taxon>
        <taxon>Bacteroidota</taxon>
        <taxon>Chitinophagia</taxon>
        <taxon>Chitinophagales</taxon>
        <taxon>Chitinophagaceae</taxon>
        <taxon>Chitinophaga</taxon>
    </lineage>
</organism>
<name>A0ABT3IGG0_9BACT</name>
<proteinExistence type="predicted"/>
<protein>
    <submittedName>
        <fullName evidence="2">Uncharacterized protein</fullName>
    </submittedName>
</protein>
<keyword evidence="1" id="KW-0472">Membrane</keyword>
<feature type="transmembrane region" description="Helical" evidence="1">
    <location>
        <begin position="6"/>
        <end position="23"/>
    </location>
</feature>
<keyword evidence="1" id="KW-1133">Transmembrane helix</keyword>
<evidence type="ECO:0000313" key="3">
    <source>
        <dbReference type="Proteomes" id="UP001207742"/>
    </source>
</evidence>
<accession>A0ABT3IGG0</accession>
<dbReference type="Proteomes" id="UP001207742">
    <property type="component" value="Unassembled WGS sequence"/>
</dbReference>
<gene>
    <name evidence="2" type="ORF">OL497_04095</name>
</gene>
<sequence length="90" mass="10084">MKRNKIIMLCLIVIIIAGGVIIYKHTAAFPPERLYYKVNNAVYAKPAPNATRYPTGLPYTRPTDFQSGYYTTSFVTFTTPTVEVYGANAQ</sequence>
<dbReference type="RefSeq" id="WP_264728009.1">
    <property type="nucleotide sequence ID" value="NZ_JAPDNR010000001.1"/>
</dbReference>
<comment type="caution">
    <text evidence="2">The sequence shown here is derived from an EMBL/GenBank/DDBJ whole genome shotgun (WGS) entry which is preliminary data.</text>
</comment>
<evidence type="ECO:0000256" key="1">
    <source>
        <dbReference type="SAM" id="Phobius"/>
    </source>
</evidence>
<reference evidence="2 3" key="1">
    <citation type="submission" date="2022-10" db="EMBL/GenBank/DDBJ databases">
        <title>Chitinophaga nivalis PC15 sp. nov., isolated from Pyeongchang county, South Korea.</title>
        <authorList>
            <person name="Trinh H.N."/>
        </authorList>
    </citation>
    <scope>NUCLEOTIDE SEQUENCE [LARGE SCALE GENOMIC DNA]</scope>
    <source>
        <strain evidence="2 3">PC14</strain>
    </source>
</reference>
<evidence type="ECO:0000313" key="2">
    <source>
        <dbReference type="EMBL" id="MCW3483057.1"/>
    </source>
</evidence>
<keyword evidence="3" id="KW-1185">Reference proteome</keyword>
<dbReference type="EMBL" id="JAPDNS010000001">
    <property type="protein sequence ID" value="MCW3483057.1"/>
    <property type="molecule type" value="Genomic_DNA"/>
</dbReference>
<keyword evidence="1" id="KW-0812">Transmembrane</keyword>